<dbReference type="InterPro" id="IPR050481">
    <property type="entry name" value="UDP-glycosyltransf_plant"/>
</dbReference>
<dbReference type="Gene3D" id="3.40.50.2000">
    <property type="entry name" value="Glycogen Phosphorylase B"/>
    <property type="match status" value="1"/>
</dbReference>
<dbReference type="GO" id="GO:0035251">
    <property type="term" value="F:UDP-glucosyltransferase activity"/>
    <property type="evidence" value="ECO:0007669"/>
    <property type="project" value="InterPro"/>
</dbReference>
<protein>
    <submittedName>
        <fullName evidence="3">Uncharacterized protein</fullName>
    </submittedName>
</protein>
<dbReference type="EMBL" id="JBBNAE010000002">
    <property type="protein sequence ID" value="KAK9144876.1"/>
    <property type="molecule type" value="Genomic_DNA"/>
</dbReference>
<evidence type="ECO:0000313" key="4">
    <source>
        <dbReference type="Proteomes" id="UP001417504"/>
    </source>
</evidence>
<comment type="similarity">
    <text evidence="1">Belongs to the UDP-glycosyltransferase family.</text>
</comment>
<dbReference type="PANTHER" id="PTHR48048:SF30">
    <property type="entry name" value="GLYCOSYLTRANSFERASE"/>
    <property type="match status" value="1"/>
</dbReference>
<evidence type="ECO:0000256" key="1">
    <source>
        <dbReference type="ARBA" id="ARBA00009995"/>
    </source>
</evidence>
<accession>A0AAP0K319</accession>
<keyword evidence="2" id="KW-0808">Transferase</keyword>
<sequence length="173" mass="19185">MAATSQQPPCPPHPPLTLPNFHHPRLRHRLLVCVSFDVAHQLGIDAYFYFTSDAACLGLLLYFPTLHSTTTKSFREIDNDTLDVPELPPIPAKDMPNPVLDCSTRLMKGSCMEMAKSKGIIVNTFESLVRHAIKAMREGLYVNSPPPIHCVGPLIASSDNNEGREEEKQCMAC</sequence>
<dbReference type="PANTHER" id="PTHR48048">
    <property type="entry name" value="GLYCOSYLTRANSFERASE"/>
    <property type="match status" value="1"/>
</dbReference>
<comment type="caution">
    <text evidence="3">The sequence shown here is derived from an EMBL/GenBank/DDBJ whole genome shotgun (WGS) entry which is preliminary data.</text>
</comment>
<keyword evidence="4" id="KW-1185">Reference proteome</keyword>
<proteinExistence type="inferred from homology"/>
<gene>
    <name evidence="3" type="ORF">Sjap_004779</name>
</gene>
<reference evidence="3 4" key="1">
    <citation type="submission" date="2024-01" db="EMBL/GenBank/DDBJ databases">
        <title>Genome assemblies of Stephania.</title>
        <authorList>
            <person name="Yang L."/>
        </authorList>
    </citation>
    <scope>NUCLEOTIDE SEQUENCE [LARGE SCALE GENOMIC DNA]</scope>
    <source>
        <strain evidence="3">QJT</strain>
        <tissue evidence="3">Leaf</tissue>
    </source>
</reference>
<organism evidence="3 4">
    <name type="scientific">Stephania japonica</name>
    <dbReference type="NCBI Taxonomy" id="461633"/>
    <lineage>
        <taxon>Eukaryota</taxon>
        <taxon>Viridiplantae</taxon>
        <taxon>Streptophyta</taxon>
        <taxon>Embryophyta</taxon>
        <taxon>Tracheophyta</taxon>
        <taxon>Spermatophyta</taxon>
        <taxon>Magnoliopsida</taxon>
        <taxon>Ranunculales</taxon>
        <taxon>Menispermaceae</taxon>
        <taxon>Menispermoideae</taxon>
        <taxon>Cissampelideae</taxon>
        <taxon>Stephania</taxon>
    </lineage>
</organism>
<dbReference type="SUPFAM" id="SSF53756">
    <property type="entry name" value="UDP-Glycosyltransferase/glycogen phosphorylase"/>
    <property type="match status" value="1"/>
</dbReference>
<evidence type="ECO:0000313" key="3">
    <source>
        <dbReference type="EMBL" id="KAK9144876.1"/>
    </source>
</evidence>
<name>A0AAP0K319_9MAGN</name>
<keyword evidence="2" id="KW-0328">Glycosyltransferase</keyword>
<dbReference type="AlphaFoldDB" id="A0AAP0K319"/>
<dbReference type="Proteomes" id="UP001417504">
    <property type="component" value="Unassembled WGS sequence"/>
</dbReference>
<evidence type="ECO:0000256" key="2">
    <source>
        <dbReference type="ARBA" id="ARBA00022676"/>
    </source>
</evidence>